<dbReference type="OrthoDB" id="9813903at2"/>
<dbReference type="Pfam" id="PF00563">
    <property type="entry name" value="EAL"/>
    <property type="match status" value="1"/>
</dbReference>
<dbReference type="SUPFAM" id="SSF141868">
    <property type="entry name" value="EAL domain-like"/>
    <property type="match status" value="1"/>
</dbReference>
<name>A0A418Y4M5_9BURK</name>
<dbReference type="NCBIfam" id="TIGR00254">
    <property type="entry name" value="GGDEF"/>
    <property type="match status" value="1"/>
</dbReference>
<dbReference type="InterPro" id="IPR003018">
    <property type="entry name" value="GAF"/>
</dbReference>
<dbReference type="InterPro" id="IPR035919">
    <property type="entry name" value="EAL_sf"/>
</dbReference>
<evidence type="ECO:0000313" key="3">
    <source>
        <dbReference type="EMBL" id="RJG20820.1"/>
    </source>
</evidence>
<dbReference type="InterPro" id="IPR043128">
    <property type="entry name" value="Rev_trsase/Diguanyl_cyclase"/>
</dbReference>
<protein>
    <submittedName>
        <fullName evidence="3">EAL domain-containing protein</fullName>
    </submittedName>
</protein>
<dbReference type="PROSITE" id="PS50887">
    <property type="entry name" value="GGDEF"/>
    <property type="match status" value="1"/>
</dbReference>
<organism evidence="3 4">
    <name type="scientific">Massilia cavernae</name>
    <dbReference type="NCBI Taxonomy" id="2320864"/>
    <lineage>
        <taxon>Bacteria</taxon>
        <taxon>Pseudomonadati</taxon>
        <taxon>Pseudomonadota</taxon>
        <taxon>Betaproteobacteria</taxon>
        <taxon>Burkholderiales</taxon>
        <taxon>Oxalobacteraceae</taxon>
        <taxon>Telluria group</taxon>
        <taxon>Massilia</taxon>
    </lineage>
</organism>
<accession>A0A418Y4M5</accession>
<dbReference type="Gene3D" id="3.30.70.270">
    <property type="match status" value="1"/>
</dbReference>
<dbReference type="PROSITE" id="PS50883">
    <property type="entry name" value="EAL"/>
    <property type="match status" value="1"/>
</dbReference>
<dbReference type="SMART" id="SM00267">
    <property type="entry name" value="GGDEF"/>
    <property type="match status" value="1"/>
</dbReference>
<dbReference type="AlphaFoldDB" id="A0A418Y4M5"/>
<dbReference type="InterPro" id="IPR000160">
    <property type="entry name" value="GGDEF_dom"/>
</dbReference>
<keyword evidence="4" id="KW-1185">Reference proteome</keyword>
<feature type="domain" description="GGDEF" evidence="2">
    <location>
        <begin position="241"/>
        <end position="374"/>
    </location>
</feature>
<evidence type="ECO:0000259" key="1">
    <source>
        <dbReference type="PROSITE" id="PS50883"/>
    </source>
</evidence>
<reference evidence="3 4" key="1">
    <citation type="submission" date="2018-09" db="EMBL/GenBank/DDBJ databases">
        <authorList>
            <person name="Zhu H."/>
        </authorList>
    </citation>
    <scope>NUCLEOTIDE SEQUENCE [LARGE SCALE GENOMIC DNA]</scope>
    <source>
        <strain evidence="3 4">K1S02-61</strain>
    </source>
</reference>
<comment type="caution">
    <text evidence="3">The sequence shown here is derived from an EMBL/GenBank/DDBJ whole genome shotgun (WGS) entry which is preliminary data.</text>
</comment>
<dbReference type="InterPro" id="IPR001633">
    <property type="entry name" value="EAL_dom"/>
</dbReference>
<sequence>MPHPADTHPTPEAGQSAAGFARVKRAYKTLSAGNRTLLRASAEDELLRQMCQVIVEAGGYRLASVGYAEADEDKSIRWAAYVGPERDAAGTWHLTWADTELGQSASAVAIRTGEPVIGRKILTDPAYAGPSFAHLREDAARKGYLATAAFPLRVDGKVLGALSMAAEEADAFDTEEVALLGELADDLAYGIANLRVQARHREAQATIAHLAYYDSLTGLPNRTLFLEQLDAAIQTAKREHQSLALLHMHVSRYHEINKVLGYRAGDELLRKICRRLKAALPDDAVIARVGDAELALLLPRSSAEYATEVASRLNKALYEPLKVGSLMLDARVLIGMAMFPGHASAADSLIRRANAAMYQAKPARGGYAMYVSGQEQESVRRMALMADLQRAIRHDELSLYYQPKVDMASRRLCGAEVLVRWEHPQHGMVATQELILLVEQAGLITRLTTWILEAAFRQCHTWQSAGAGQELAINLSALDLYDSGLVDRIEGLISTWGIAPGLVQFELTESALMADPVGAMETLDRLKRLDVDLFVDDYGTGYSSLSYLQKLPVDGLKIDRSFVTPMAANGDSATIVTSTIELGHNLGLKVVAEGVESEAVWERLALLGCDIAQGYLISRPMPAQQFQDWQQAWR</sequence>
<dbReference type="Pfam" id="PF13185">
    <property type="entry name" value="GAF_2"/>
    <property type="match status" value="1"/>
</dbReference>
<evidence type="ECO:0000313" key="4">
    <source>
        <dbReference type="Proteomes" id="UP000284006"/>
    </source>
</evidence>
<dbReference type="Proteomes" id="UP000284006">
    <property type="component" value="Unassembled WGS sequence"/>
</dbReference>
<proteinExistence type="predicted"/>
<dbReference type="InterPro" id="IPR029016">
    <property type="entry name" value="GAF-like_dom_sf"/>
</dbReference>
<dbReference type="Gene3D" id="3.20.20.450">
    <property type="entry name" value="EAL domain"/>
    <property type="match status" value="1"/>
</dbReference>
<dbReference type="CDD" id="cd01948">
    <property type="entry name" value="EAL"/>
    <property type="match status" value="1"/>
</dbReference>
<dbReference type="SMART" id="SM00052">
    <property type="entry name" value="EAL"/>
    <property type="match status" value="1"/>
</dbReference>
<gene>
    <name evidence="3" type="ORF">D3872_07825</name>
</gene>
<dbReference type="PANTHER" id="PTHR44757:SF2">
    <property type="entry name" value="BIOFILM ARCHITECTURE MAINTENANCE PROTEIN MBAA"/>
    <property type="match status" value="1"/>
</dbReference>
<dbReference type="InterPro" id="IPR029787">
    <property type="entry name" value="Nucleotide_cyclase"/>
</dbReference>
<feature type="domain" description="EAL" evidence="1">
    <location>
        <begin position="381"/>
        <end position="634"/>
    </location>
</feature>
<dbReference type="InterPro" id="IPR052155">
    <property type="entry name" value="Biofilm_reg_signaling"/>
</dbReference>
<dbReference type="SUPFAM" id="SSF55073">
    <property type="entry name" value="Nucleotide cyclase"/>
    <property type="match status" value="1"/>
</dbReference>
<dbReference type="EMBL" id="QYUP01000078">
    <property type="protein sequence ID" value="RJG20820.1"/>
    <property type="molecule type" value="Genomic_DNA"/>
</dbReference>
<dbReference type="SUPFAM" id="SSF55781">
    <property type="entry name" value="GAF domain-like"/>
    <property type="match status" value="1"/>
</dbReference>
<dbReference type="PANTHER" id="PTHR44757">
    <property type="entry name" value="DIGUANYLATE CYCLASE DGCP"/>
    <property type="match status" value="1"/>
</dbReference>
<dbReference type="CDD" id="cd01949">
    <property type="entry name" value="GGDEF"/>
    <property type="match status" value="1"/>
</dbReference>
<evidence type="ECO:0000259" key="2">
    <source>
        <dbReference type="PROSITE" id="PS50887"/>
    </source>
</evidence>
<dbReference type="Gene3D" id="3.30.450.40">
    <property type="match status" value="1"/>
</dbReference>
<dbReference type="Pfam" id="PF00990">
    <property type="entry name" value="GGDEF"/>
    <property type="match status" value="1"/>
</dbReference>